<evidence type="ECO:0000313" key="10">
    <source>
        <dbReference type="EMBL" id="SDB12993.1"/>
    </source>
</evidence>
<comment type="subunit">
    <text evidence="8">Homotrimer.</text>
</comment>
<dbReference type="Pfam" id="PF13720">
    <property type="entry name" value="Acetyltransf_11"/>
    <property type="match status" value="1"/>
</dbReference>
<evidence type="ECO:0000256" key="8">
    <source>
        <dbReference type="HAMAP-Rule" id="MF_00387"/>
    </source>
</evidence>
<dbReference type="InterPro" id="IPR011004">
    <property type="entry name" value="Trimer_LpxA-like_sf"/>
</dbReference>
<dbReference type="STRING" id="665467.SAMN02982931_00974"/>
<dbReference type="InterPro" id="IPR018357">
    <property type="entry name" value="Hexapep_transf_CS"/>
</dbReference>
<name>A0A1G6AXN0_9HYPH</name>
<dbReference type="CDD" id="cd03351">
    <property type="entry name" value="LbH_UDP-GlcNAc_AT"/>
    <property type="match status" value="1"/>
</dbReference>
<reference evidence="10 11" key="1">
    <citation type="submission" date="2016-10" db="EMBL/GenBank/DDBJ databases">
        <authorList>
            <person name="de Groot N.N."/>
        </authorList>
    </citation>
    <scope>NUCLEOTIDE SEQUENCE [LARGE SCALE GENOMIC DNA]</scope>
    <source>
        <strain evidence="10 11">ATCC 35022</strain>
    </source>
</reference>
<dbReference type="SUPFAM" id="SSF51161">
    <property type="entry name" value="Trimeric LpxA-like enzymes"/>
    <property type="match status" value="1"/>
</dbReference>
<dbReference type="Pfam" id="PF00132">
    <property type="entry name" value="Hexapep"/>
    <property type="match status" value="1"/>
</dbReference>
<keyword evidence="4 8" id="KW-0808">Transferase</keyword>
<organism evidence="10 11">
    <name type="scientific">Bauldia litoralis</name>
    <dbReference type="NCBI Taxonomy" id="665467"/>
    <lineage>
        <taxon>Bacteria</taxon>
        <taxon>Pseudomonadati</taxon>
        <taxon>Pseudomonadota</taxon>
        <taxon>Alphaproteobacteria</taxon>
        <taxon>Hyphomicrobiales</taxon>
        <taxon>Kaistiaceae</taxon>
        <taxon>Bauldia</taxon>
    </lineage>
</organism>
<dbReference type="EMBL" id="FMXQ01000002">
    <property type="protein sequence ID" value="SDB12993.1"/>
    <property type="molecule type" value="Genomic_DNA"/>
</dbReference>
<keyword evidence="11" id="KW-1185">Reference proteome</keyword>
<dbReference type="NCBIfam" id="TIGR01852">
    <property type="entry name" value="lipid_A_lpxA"/>
    <property type="match status" value="1"/>
</dbReference>
<dbReference type="NCBIfam" id="NF003657">
    <property type="entry name" value="PRK05289.1"/>
    <property type="match status" value="1"/>
</dbReference>
<evidence type="ECO:0000259" key="9">
    <source>
        <dbReference type="Pfam" id="PF13720"/>
    </source>
</evidence>
<dbReference type="EC" id="2.3.1.129" evidence="8"/>
<comment type="pathway">
    <text evidence="8">Glycolipid biosynthesis; lipid IV(A) biosynthesis; lipid IV(A) from (3R)-3-hydroxytetradecanoyl-[acyl-carrier-protein] and UDP-N-acetyl-alpha-D-glucosamine: step 1/6.</text>
</comment>
<dbReference type="OrthoDB" id="9807278at2"/>
<keyword evidence="1 8" id="KW-0963">Cytoplasm</keyword>
<evidence type="ECO:0000256" key="6">
    <source>
        <dbReference type="ARBA" id="ARBA00023098"/>
    </source>
</evidence>
<proteinExistence type="inferred from homology"/>
<dbReference type="HAMAP" id="MF_00387">
    <property type="entry name" value="LpxA"/>
    <property type="match status" value="1"/>
</dbReference>
<dbReference type="Proteomes" id="UP000199071">
    <property type="component" value="Unassembled WGS sequence"/>
</dbReference>
<comment type="similarity">
    <text evidence="8">Belongs to the transferase hexapeptide repeat family. LpxA subfamily.</text>
</comment>
<dbReference type="Gene3D" id="1.20.1180.10">
    <property type="entry name" value="Udp N-acetylglucosamine O-acyltransferase, C-terminal domain"/>
    <property type="match status" value="1"/>
</dbReference>
<dbReference type="InterPro" id="IPR037157">
    <property type="entry name" value="Acetyltransf_C_sf"/>
</dbReference>
<keyword evidence="5 8" id="KW-0677">Repeat</keyword>
<dbReference type="UniPathway" id="UPA00359">
    <property type="reaction ID" value="UER00477"/>
</dbReference>
<evidence type="ECO:0000256" key="4">
    <source>
        <dbReference type="ARBA" id="ARBA00022679"/>
    </source>
</evidence>
<feature type="domain" description="UDP N-acetylglucosamine O-acyltransferase C-terminal" evidence="9">
    <location>
        <begin position="176"/>
        <end position="252"/>
    </location>
</feature>
<comment type="function">
    <text evidence="8">Involved in the biosynthesis of lipid A, a phosphorylated glycolipid that anchors the lipopolysaccharide to the outer membrane of the cell.</text>
</comment>
<keyword evidence="3 8" id="KW-0441">Lipid A biosynthesis</keyword>
<dbReference type="AlphaFoldDB" id="A0A1G6AXN0"/>
<dbReference type="InterPro" id="IPR029098">
    <property type="entry name" value="Acetyltransf_C"/>
</dbReference>
<dbReference type="PROSITE" id="PS00101">
    <property type="entry name" value="HEXAPEP_TRANSFERASES"/>
    <property type="match status" value="2"/>
</dbReference>
<dbReference type="PANTHER" id="PTHR43480">
    <property type="entry name" value="ACYL-[ACYL-CARRIER-PROTEIN]--UDP-N-ACETYLGLUCOSAMINE O-ACYLTRANSFERASE"/>
    <property type="match status" value="1"/>
</dbReference>
<dbReference type="PANTHER" id="PTHR43480:SF1">
    <property type="entry name" value="ACYL-[ACYL-CARRIER-PROTEIN]--UDP-N-ACETYLGLUCOSAMINE O-ACYLTRANSFERASE, MITOCHONDRIAL-RELATED"/>
    <property type="match status" value="1"/>
</dbReference>
<keyword evidence="6 8" id="KW-0443">Lipid metabolism</keyword>
<evidence type="ECO:0000313" key="11">
    <source>
        <dbReference type="Proteomes" id="UP000199071"/>
    </source>
</evidence>
<gene>
    <name evidence="8" type="primary">lpxA</name>
    <name evidence="10" type="ORF">SAMN02982931_00974</name>
</gene>
<evidence type="ECO:0000256" key="1">
    <source>
        <dbReference type="ARBA" id="ARBA00022490"/>
    </source>
</evidence>
<dbReference type="GO" id="GO:0009245">
    <property type="term" value="P:lipid A biosynthetic process"/>
    <property type="evidence" value="ECO:0007669"/>
    <property type="project" value="UniProtKB-UniRule"/>
</dbReference>
<comment type="subcellular location">
    <subcellularLocation>
        <location evidence="8">Cytoplasm</location>
    </subcellularLocation>
</comment>
<sequence>MAEIHPTAIVADGARLGANVSIGPFSIVGADVVLEDDVAVHGHVLIDGHTTIGARTTVFSYAAIGGPPQDTSYRGEPTQVIIGADCIIREQVTIHRGTARGRGKTVVGNKCFLMIGCHVAHDCVVGNEVVMVNSATLGGHTEIGEHAILGGLSAIQQHCRIGAHAFVGGLSGITTDVIPFVSAIGDRAEIGGLNIVGLKRRGFDRPTIHALRAAYKAVFEGGGTREDRVARVADAYADVPAVLMIVDFIRAGGDRPLCMPRD</sequence>
<dbReference type="PIRSF" id="PIRSF000456">
    <property type="entry name" value="UDP-GlcNAc_acltr"/>
    <property type="match status" value="1"/>
</dbReference>
<keyword evidence="2 8" id="KW-0444">Lipid biosynthesis</keyword>
<dbReference type="RefSeq" id="WP_090875107.1">
    <property type="nucleotide sequence ID" value="NZ_FMXQ01000002.1"/>
</dbReference>
<dbReference type="InterPro" id="IPR001451">
    <property type="entry name" value="Hexapep"/>
</dbReference>
<dbReference type="GO" id="GO:0005737">
    <property type="term" value="C:cytoplasm"/>
    <property type="evidence" value="ECO:0007669"/>
    <property type="project" value="UniProtKB-SubCell"/>
</dbReference>
<evidence type="ECO:0000256" key="5">
    <source>
        <dbReference type="ARBA" id="ARBA00022737"/>
    </source>
</evidence>
<accession>A0A1G6AXN0</accession>
<comment type="catalytic activity">
    <reaction evidence="8">
        <text>a (3R)-hydroxyacyl-[ACP] + UDP-N-acetyl-alpha-D-glucosamine = a UDP-3-O-[(3R)-3-hydroxyacyl]-N-acetyl-alpha-D-glucosamine + holo-[ACP]</text>
        <dbReference type="Rhea" id="RHEA:67812"/>
        <dbReference type="Rhea" id="RHEA-COMP:9685"/>
        <dbReference type="Rhea" id="RHEA-COMP:9945"/>
        <dbReference type="ChEBI" id="CHEBI:57705"/>
        <dbReference type="ChEBI" id="CHEBI:64479"/>
        <dbReference type="ChEBI" id="CHEBI:78827"/>
        <dbReference type="ChEBI" id="CHEBI:173225"/>
        <dbReference type="EC" id="2.3.1.129"/>
    </reaction>
</comment>
<evidence type="ECO:0000256" key="7">
    <source>
        <dbReference type="ARBA" id="ARBA00023315"/>
    </source>
</evidence>
<keyword evidence="7 8" id="KW-0012">Acyltransferase</keyword>
<dbReference type="InterPro" id="IPR010137">
    <property type="entry name" value="Lipid_A_LpxA"/>
</dbReference>
<dbReference type="GO" id="GO:0008780">
    <property type="term" value="F:acyl-[acyl-carrier-protein]-UDP-N-acetylglucosamine O-acyltransferase activity"/>
    <property type="evidence" value="ECO:0007669"/>
    <property type="project" value="UniProtKB-UniRule"/>
</dbReference>
<protein>
    <recommendedName>
        <fullName evidence="8">Acyl-[acyl-carrier-protein]--UDP-N-acetylglucosamine O-acyltransferase</fullName>
        <shortName evidence="8">UDP-N-acetylglucosamine acyltransferase</shortName>
        <ecNumber evidence="8">2.3.1.129</ecNumber>
    </recommendedName>
</protein>
<dbReference type="GO" id="GO:0016020">
    <property type="term" value="C:membrane"/>
    <property type="evidence" value="ECO:0007669"/>
    <property type="project" value="GOC"/>
</dbReference>
<evidence type="ECO:0000256" key="2">
    <source>
        <dbReference type="ARBA" id="ARBA00022516"/>
    </source>
</evidence>
<dbReference type="Gene3D" id="2.160.10.10">
    <property type="entry name" value="Hexapeptide repeat proteins"/>
    <property type="match status" value="1"/>
</dbReference>
<evidence type="ECO:0000256" key="3">
    <source>
        <dbReference type="ARBA" id="ARBA00022556"/>
    </source>
</evidence>